<evidence type="ECO:0000259" key="3">
    <source>
        <dbReference type="PROSITE" id="PS51186"/>
    </source>
</evidence>
<dbReference type="InterPro" id="IPR016181">
    <property type="entry name" value="Acyl_CoA_acyltransferase"/>
</dbReference>
<evidence type="ECO:0000256" key="1">
    <source>
        <dbReference type="ARBA" id="ARBA00022679"/>
    </source>
</evidence>
<dbReference type="PROSITE" id="PS51186">
    <property type="entry name" value="GNAT"/>
    <property type="match status" value="1"/>
</dbReference>
<keyword evidence="1" id="KW-0808">Transferase</keyword>
<gene>
    <name evidence="4" type="ORF">FX983_06000</name>
</gene>
<organism evidence="4 5">
    <name type="scientific">Pseudomonas frederiksbergensis</name>
    <dbReference type="NCBI Taxonomy" id="104087"/>
    <lineage>
        <taxon>Bacteria</taxon>
        <taxon>Pseudomonadati</taxon>
        <taxon>Pseudomonadota</taxon>
        <taxon>Gammaproteobacteria</taxon>
        <taxon>Pseudomonadales</taxon>
        <taxon>Pseudomonadaceae</taxon>
        <taxon>Pseudomonas</taxon>
    </lineage>
</organism>
<accession>A0A6L5BTY8</accession>
<name>A0A6L5BTY8_9PSED</name>
<dbReference type="PANTHER" id="PTHR43877:SF1">
    <property type="entry name" value="ACETYLTRANSFERASE"/>
    <property type="match status" value="1"/>
</dbReference>
<dbReference type="CDD" id="cd04301">
    <property type="entry name" value="NAT_SF"/>
    <property type="match status" value="1"/>
</dbReference>
<dbReference type="Pfam" id="PF13673">
    <property type="entry name" value="Acetyltransf_10"/>
    <property type="match status" value="1"/>
</dbReference>
<sequence length="152" mass="16646">MNSEIRPANPQDAAAISQVIIQSLRQSNAQDYPPDIIAQVETSFSTESILTLLSQRRVFVATIDGQVVATASLDHDVVRSVFVVPAYQGIGLGRQLMTTLQSIATDANIKVLRVPSSITAEGFYLKLGFQKIRDEFHGAERTIIMALRLSTD</sequence>
<protein>
    <recommendedName>
        <fullName evidence="3">N-acetyltransferase domain-containing protein</fullName>
    </recommendedName>
</protein>
<keyword evidence="2" id="KW-0012">Acyltransferase</keyword>
<dbReference type="Proteomes" id="UP000475265">
    <property type="component" value="Unassembled WGS sequence"/>
</dbReference>
<proteinExistence type="predicted"/>
<dbReference type="InterPro" id="IPR050832">
    <property type="entry name" value="Bact_Acetyltransf"/>
</dbReference>
<evidence type="ECO:0000313" key="5">
    <source>
        <dbReference type="Proteomes" id="UP000475265"/>
    </source>
</evidence>
<dbReference type="AlphaFoldDB" id="A0A6L5BTY8"/>
<dbReference type="EMBL" id="JAAAXX010000002">
    <property type="protein sequence ID" value="KAF2391515.1"/>
    <property type="molecule type" value="Genomic_DNA"/>
</dbReference>
<evidence type="ECO:0000313" key="4">
    <source>
        <dbReference type="EMBL" id="KAF2391515.1"/>
    </source>
</evidence>
<feature type="domain" description="N-acetyltransferase" evidence="3">
    <location>
        <begin position="3"/>
        <end position="150"/>
    </location>
</feature>
<dbReference type="SUPFAM" id="SSF55729">
    <property type="entry name" value="Acyl-CoA N-acyltransferases (Nat)"/>
    <property type="match status" value="1"/>
</dbReference>
<evidence type="ECO:0000256" key="2">
    <source>
        <dbReference type="ARBA" id="ARBA00023315"/>
    </source>
</evidence>
<comment type="caution">
    <text evidence="4">The sequence shown here is derived from an EMBL/GenBank/DDBJ whole genome shotgun (WGS) entry which is preliminary data.</text>
</comment>
<dbReference type="PANTHER" id="PTHR43877">
    <property type="entry name" value="AMINOALKYLPHOSPHONATE N-ACETYLTRANSFERASE-RELATED-RELATED"/>
    <property type="match status" value="1"/>
</dbReference>
<reference evidence="4 5" key="1">
    <citation type="submission" date="2019-12" db="EMBL/GenBank/DDBJ databases">
        <title>Endophytic bacteria associated with Panax ginseng seedlings.</title>
        <authorList>
            <person name="Park J.M."/>
            <person name="Shin R."/>
            <person name="Jo S.H."/>
        </authorList>
    </citation>
    <scope>NUCLEOTIDE SEQUENCE [LARGE SCALE GENOMIC DNA]</scope>
    <source>
        <strain evidence="4 5">PgKB32</strain>
    </source>
</reference>
<dbReference type="RefSeq" id="WP_163913867.1">
    <property type="nucleotide sequence ID" value="NZ_JAAAXX010000002.1"/>
</dbReference>
<dbReference type="GO" id="GO:0016747">
    <property type="term" value="F:acyltransferase activity, transferring groups other than amino-acyl groups"/>
    <property type="evidence" value="ECO:0007669"/>
    <property type="project" value="InterPro"/>
</dbReference>
<dbReference type="InterPro" id="IPR000182">
    <property type="entry name" value="GNAT_dom"/>
</dbReference>
<dbReference type="Gene3D" id="3.40.630.30">
    <property type="match status" value="1"/>
</dbReference>